<evidence type="ECO:0000256" key="1">
    <source>
        <dbReference type="ARBA" id="ARBA00022741"/>
    </source>
</evidence>
<dbReference type="PROSITE" id="PS51388">
    <property type="entry name" value="GED"/>
    <property type="match status" value="1"/>
</dbReference>
<keyword evidence="7" id="KW-1185">Reference proteome</keyword>
<gene>
    <name evidence="6" type="ORF">CTheo_7760</name>
</gene>
<dbReference type="InterPro" id="IPR027417">
    <property type="entry name" value="P-loop_NTPase"/>
</dbReference>
<dbReference type="InterPro" id="IPR020850">
    <property type="entry name" value="GED_dom"/>
</dbReference>
<organism evidence="6 7">
    <name type="scientific">Ceratobasidium theobromae</name>
    <dbReference type="NCBI Taxonomy" id="1582974"/>
    <lineage>
        <taxon>Eukaryota</taxon>
        <taxon>Fungi</taxon>
        <taxon>Dikarya</taxon>
        <taxon>Basidiomycota</taxon>
        <taxon>Agaricomycotina</taxon>
        <taxon>Agaricomycetes</taxon>
        <taxon>Cantharellales</taxon>
        <taxon>Ceratobasidiaceae</taxon>
        <taxon>Ceratobasidium</taxon>
    </lineage>
</organism>
<dbReference type="InterPro" id="IPR045063">
    <property type="entry name" value="Dynamin_N"/>
</dbReference>
<dbReference type="OrthoDB" id="5061070at2759"/>
<dbReference type="GO" id="GO:0016020">
    <property type="term" value="C:membrane"/>
    <property type="evidence" value="ECO:0007669"/>
    <property type="project" value="TreeGrafter"/>
</dbReference>
<dbReference type="InterPro" id="IPR001401">
    <property type="entry name" value="Dynamin_GTPase"/>
</dbReference>
<dbReference type="Pfam" id="PF01031">
    <property type="entry name" value="Dynamin_M"/>
    <property type="match status" value="1"/>
</dbReference>
<keyword evidence="1" id="KW-0547">Nucleotide-binding</keyword>
<dbReference type="SUPFAM" id="SSF52540">
    <property type="entry name" value="P-loop containing nucleoside triphosphate hydrolases"/>
    <property type="match status" value="1"/>
</dbReference>
<feature type="domain" description="Dynamin-type G" evidence="5">
    <location>
        <begin position="52"/>
        <end position="358"/>
    </location>
</feature>
<dbReference type="InterPro" id="IPR022812">
    <property type="entry name" value="Dynamin"/>
</dbReference>
<feature type="domain" description="GED" evidence="4">
    <location>
        <begin position="657"/>
        <end position="746"/>
    </location>
</feature>
<evidence type="ECO:0000259" key="5">
    <source>
        <dbReference type="PROSITE" id="PS51718"/>
    </source>
</evidence>
<dbReference type="GO" id="GO:0005525">
    <property type="term" value="F:GTP binding"/>
    <property type="evidence" value="ECO:0007669"/>
    <property type="project" value="InterPro"/>
</dbReference>
<keyword evidence="2" id="KW-0342">GTP-binding</keyword>
<dbReference type="SMART" id="SM00053">
    <property type="entry name" value="DYNc"/>
    <property type="match status" value="1"/>
</dbReference>
<accession>A0A5N5QBP5</accession>
<dbReference type="InterPro" id="IPR000375">
    <property type="entry name" value="Dynamin_stalk"/>
</dbReference>
<dbReference type="InterPro" id="IPR030381">
    <property type="entry name" value="G_DYNAMIN_dom"/>
</dbReference>
<dbReference type="GO" id="GO:0005874">
    <property type="term" value="C:microtubule"/>
    <property type="evidence" value="ECO:0007669"/>
    <property type="project" value="TreeGrafter"/>
</dbReference>
<dbReference type="GO" id="GO:0005739">
    <property type="term" value="C:mitochondrion"/>
    <property type="evidence" value="ECO:0007669"/>
    <property type="project" value="TreeGrafter"/>
</dbReference>
<dbReference type="GO" id="GO:0048312">
    <property type="term" value="P:intracellular distribution of mitochondria"/>
    <property type="evidence" value="ECO:0007669"/>
    <property type="project" value="TreeGrafter"/>
</dbReference>
<evidence type="ECO:0000256" key="3">
    <source>
        <dbReference type="SAM" id="MobiDB-lite"/>
    </source>
</evidence>
<reference evidence="6 7" key="1">
    <citation type="journal article" date="2019" name="Fungal Biol. Biotechnol.">
        <title>Draft genome sequence of fastidious pathogen Ceratobasidium theobromae, which causes vascular-streak dieback in Theobroma cacao.</title>
        <authorList>
            <person name="Ali S.S."/>
            <person name="Asman A."/>
            <person name="Shao J."/>
            <person name="Firmansyah A.P."/>
            <person name="Susilo A.W."/>
            <person name="Rosmana A."/>
            <person name="McMahon P."/>
            <person name="Junaid M."/>
            <person name="Guest D."/>
            <person name="Kheng T.Y."/>
            <person name="Meinhardt L.W."/>
            <person name="Bailey B.A."/>
        </authorList>
    </citation>
    <scope>NUCLEOTIDE SEQUENCE [LARGE SCALE GENOMIC DNA]</scope>
    <source>
        <strain evidence="6 7">CT2</strain>
    </source>
</reference>
<dbReference type="EMBL" id="SSOP01000368">
    <property type="protein sequence ID" value="KAB5588797.1"/>
    <property type="molecule type" value="Genomic_DNA"/>
</dbReference>
<dbReference type="GO" id="GO:0006897">
    <property type="term" value="P:endocytosis"/>
    <property type="evidence" value="ECO:0007669"/>
    <property type="project" value="TreeGrafter"/>
</dbReference>
<feature type="region of interest" description="Disordered" evidence="3">
    <location>
        <begin position="1"/>
        <end position="28"/>
    </location>
</feature>
<dbReference type="PROSITE" id="PS51718">
    <property type="entry name" value="G_DYNAMIN_2"/>
    <property type="match status" value="1"/>
</dbReference>
<dbReference type="PANTHER" id="PTHR11566">
    <property type="entry name" value="DYNAMIN"/>
    <property type="match status" value="1"/>
</dbReference>
<dbReference type="AlphaFoldDB" id="A0A5N5QBP5"/>
<proteinExistence type="predicted"/>
<dbReference type="CDD" id="cd08771">
    <property type="entry name" value="DLP_1"/>
    <property type="match status" value="1"/>
</dbReference>
<dbReference type="GO" id="GO:0016559">
    <property type="term" value="P:peroxisome fission"/>
    <property type="evidence" value="ECO:0007669"/>
    <property type="project" value="TreeGrafter"/>
</dbReference>
<name>A0A5N5QBP5_9AGAM</name>
<dbReference type="Pfam" id="PF00350">
    <property type="entry name" value="Dynamin_N"/>
    <property type="match status" value="1"/>
</dbReference>
<dbReference type="Gene3D" id="3.40.50.300">
    <property type="entry name" value="P-loop containing nucleotide triphosphate hydrolases"/>
    <property type="match status" value="1"/>
</dbReference>
<evidence type="ECO:0000313" key="6">
    <source>
        <dbReference type="EMBL" id="KAB5588797.1"/>
    </source>
</evidence>
<dbReference type="Pfam" id="PF02212">
    <property type="entry name" value="GED"/>
    <property type="match status" value="1"/>
</dbReference>
<comment type="caution">
    <text evidence="6">The sequence shown here is derived from an EMBL/GenBank/DDBJ whole genome shotgun (WGS) entry which is preliminary data.</text>
</comment>
<protein>
    <submittedName>
        <fullName evidence="6">Myxovirus resistance protein</fullName>
    </submittedName>
</protein>
<dbReference type="GO" id="GO:0003924">
    <property type="term" value="F:GTPase activity"/>
    <property type="evidence" value="ECO:0007669"/>
    <property type="project" value="InterPro"/>
</dbReference>
<dbReference type="PRINTS" id="PR00195">
    <property type="entry name" value="DYNAMIN"/>
</dbReference>
<dbReference type="GO" id="GO:0008017">
    <property type="term" value="F:microtubule binding"/>
    <property type="evidence" value="ECO:0007669"/>
    <property type="project" value="TreeGrafter"/>
</dbReference>
<evidence type="ECO:0000256" key="2">
    <source>
        <dbReference type="ARBA" id="ARBA00023134"/>
    </source>
</evidence>
<feature type="compositionally biased region" description="Pro residues" evidence="3">
    <location>
        <begin position="1"/>
        <end position="11"/>
    </location>
</feature>
<sequence length="746" mass="83944">MAAPMSPPTSPRGPSTMGAGMHASMHDDESAKYRRELLNMLDSLRSMGLTQALDLPQIVVIGSQSSGKSSLIESLCKIKLPRSTGTCTRCPIECRSHHAEHPWRARVFLRFEKGEGGERSKLGEEIPFGDPIDDPGMIEERIRQAQLAVLNPGVDIGVFLRGEAGPRTGGLSFTKNSVVVKITGRDCSDLIFVDLPGIISSTTDEKNKGDIKLVQKLISSYMAKSSTINLIVITCESDYETQAAGLLAKMYDPTGERTIGVLTKPDRIEKDQEGQWTPLITGNVNPLKNGWFCVKQLGTSDRERGLSWDVARKQESEFFETAPGWSAIVGDYKANLGSRNLALKLGTVLSRELQKRLPSIRLELDKLIRTNDGEMNSLPEHCIDGPRELVLQLVTRFVKDVERQLIKGDPAAGREGVVQKMRTRQVELRDELQLAAPVFVPNRTEGSADTERDLPRPSFLPEDEIWLSRSALGNEHTVDDVAESAQWSRTREWPGHYPFEVILIYMRKVIELWKLPIESAFEASQCVFERKLMELVGTHFSMYDHGGLFGAIKTISFELLDKCKKDTDKELRDMVDQEWHPESSHEEHYLTYEDNFSDYYRNYFDSTGLQRLADALLSAAHPELTQAMSVLQQFGLPSLSPRDWLRIQPINKTQVSVLRIMASVRAHYQIAYRRFADKVKDTIDQSYVRAFGDNIENALCKRLGLSDSTPEECFAELTRESDDMAALRAELKHKAEKLRAARIKLS</sequence>
<dbReference type="InterPro" id="IPR003130">
    <property type="entry name" value="GED"/>
</dbReference>
<dbReference type="Gene3D" id="1.20.120.1240">
    <property type="entry name" value="Dynamin, middle domain"/>
    <property type="match status" value="1"/>
</dbReference>
<dbReference type="GO" id="GO:0000266">
    <property type="term" value="P:mitochondrial fission"/>
    <property type="evidence" value="ECO:0007669"/>
    <property type="project" value="TreeGrafter"/>
</dbReference>
<dbReference type="Proteomes" id="UP000383932">
    <property type="component" value="Unassembled WGS sequence"/>
</dbReference>
<dbReference type="PANTHER" id="PTHR11566:SF21">
    <property type="entry name" value="DYNAMIN RELATED PROTEIN 1, ISOFORM A"/>
    <property type="match status" value="1"/>
</dbReference>
<evidence type="ECO:0000259" key="4">
    <source>
        <dbReference type="PROSITE" id="PS51388"/>
    </source>
</evidence>
<evidence type="ECO:0000313" key="7">
    <source>
        <dbReference type="Proteomes" id="UP000383932"/>
    </source>
</evidence>